<dbReference type="AlphaFoldDB" id="A0A0D7BUD4"/>
<evidence type="ECO:0000313" key="4">
    <source>
        <dbReference type="EMBL" id="KIY74148.1"/>
    </source>
</evidence>
<organism evidence="4 5">
    <name type="scientific">Cylindrobasidium torrendii FP15055 ss-10</name>
    <dbReference type="NCBI Taxonomy" id="1314674"/>
    <lineage>
        <taxon>Eukaryota</taxon>
        <taxon>Fungi</taxon>
        <taxon>Dikarya</taxon>
        <taxon>Basidiomycota</taxon>
        <taxon>Agaricomycotina</taxon>
        <taxon>Agaricomycetes</taxon>
        <taxon>Agaricomycetidae</taxon>
        <taxon>Agaricales</taxon>
        <taxon>Marasmiineae</taxon>
        <taxon>Physalacriaceae</taxon>
        <taxon>Cylindrobasidium</taxon>
    </lineage>
</organism>
<protein>
    <submittedName>
        <fullName evidence="4">NAD(P)-binding protein</fullName>
    </submittedName>
</protein>
<keyword evidence="5" id="KW-1185">Reference proteome</keyword>
<accession>A0A0D7BUD4</accession>
<gene>
    <name evidence="4" type="ORF">CYLTODRAFT_364531</name>
</gene>
<keyword evidence="2" id="KW-0560">Oxidoreductase</keyword>
<evidence type="ECO:0000256" key="2">
    <source>
        <dbReference type="ARBA" id="ARBA00023002"/>
    </source>
</evidence>
<dbReference type="EMBL" id="KN880432">
    <property type="protein sequence ID" value="KIY74148.1"/>
    <property type="molecule type" value="Genomic_DNA"/>
</dbReference>
<name>A0A0D7BUD4_9AGAR</name>
<feature type="domain" description="NmrA-like" evidence="3">
    <location>
        <begin position="9"/>
        <end position="284"/>
    </location>
</feature>
<dbReference type="Pfam" id="PF05368">
    <property type="entry name" value="NmrA"/>
    <property type="match status" value="1"/>
</dbReference>
<evidence type="ECO:0000313" key="5">
    <source>
        <dbReference type="Proteomes" id="UP000054007"/>
    </source>
</evidence>
<keyword evidence="1" id="KW-0521">NADP</keyword>
<dbReference type="OrthoDB" id="9974981at2759"/>
<dbReference type="STRING" id="1314674.A0A0D7BUD4"/>
<evidence type="ECO:0000259" key="3">
    <source>
        <dbReference type="Pfam" id="PF05368"/>
    </source>
</evidence>
<dbReference type="InterPro" id="IPR051609">
    <property type="entry name" value="NmrA/Isoflavone_reductase-like"/>
</dbReference>
<dbReference type="InterPro" id="IPR008030">
    <property type="entry name" value="NmrA-like"/>
</dbReference>
<dbReference type="GO" id="GO:0016491">
    <property type="term" value="F:oxidoreductase activity"/>
    <property type="evidence" value="ECO:0007669"/>
    <property type="project" value="UniProtKB-KW"/>
</dbReference>
<dbReference type="SUPFAM" id="SSF51735">
    <property type="entry name" value="NAD(P)-binding Rossmann-fold domains"/>
    <property type="match status" value="1"/>
</dbReference>
<reference evidence="4 5" key="1">
    <citation type="journal article" date="2015" name="Fungal Genet. Biol.">
        <title>Evolution of novel wood decay mechanisms in Agaricales revealed by the genome sequences of Fistulina hepatica and Cylindrobasidium torrendii.</title>
        <authorList>
            <person name="Floudas D."/>
            <person name="Held B.W."/>
            <person name="Riley R."/>
            <person name="Nagy L.G."/>
            <person name="Koehler G."/>
            <person name="Ransdell A.S."/>
            <person name="Younus H."/>
            <person name="Chow J."/>
            <person name="Chiniquy J."/>
            <person name="Lipzen A."/>
            <person name="Tritt A."/>
            <person name="Sun H."/>
            <person name="Haridas S."/>
            <person name="LaButti K."/>
            <person name="Ohm R.A."/>
            <person name="Kues U."/>
            <person name="Blanchette R.A."/>
            <person name="Grigoriev I.V."/>
            <person name="Minto R.E."/>
            <person name="Hibbett D.S."/>
        </authorList>
    </citation>
    <scope>NUCLEOTIDE SEQUENCE [LARGE SCALE GENOMIC DNA]</scope>
    <source>
        <strain evidence="4 5">FP15055 ss-10</strain>
    </source>
</reference>
<evidence type="ECO:0000256" key="1">
    <source>
        <dbReference type="ARBA" id="ARBA00022857"/>
    </source>
</evidence>
<dbReference type="InterPro" id="IPR036291">
    <property type="entry name" value="NAD(P)-bd_dom_sf"/>
</dbReference>
<dbReference type="Proteomes" id="UP000054007">
    <property type="component" value="Unassembled WGS sequence"/>
</dbReference>
<dbReference type="PANTHER" id="PTHR47706:SF9">
    <property type="entry name" value="NMRA-LIKE DOMAIN-CONTAINING PROTEIN-RELATED"/>
    <property type="match status" value="1"/>
</dbReference>
<proteinExistence type="predicted"/>
<sequence length="310" mass="34497">MSSTQLPVVLVTGATGYTGSAIVKHLISTNSFTVIVLIRPTSVSKPLVKEFEAGGAQIRLGDIVDPLEKLEEVLQDVDILISTAMVFDLESLKLLFLAASKVGVKRVIPSDFGPHAPRGATVMNDIKLDVRDYIKSINLPYTFIEVGCWVTGIFPFPHDLPNTWNAPKHFVGTGDVRSLYSTLESIPPFVERIIIDERTLNKAVLIHDGEYTLNETRRLGEKISGEDFADYPTLSDKELKERMQSNEIFVKITSASEHSMYVKGENSLARVKEDGVLVARELYEGIPVADLEPEGRKFYAKPFIWGQTDR</sequence>
<dbReference type="Gene3D" id="3.90.25.10">
    <property type="entry name" value="UDP-galactose 4-epimerase, domain 1"/>
    <property type="match status" value="1"/>
</dbReference>
<dbReference type="PANTHER" id="PTHR47706">
    <property type="entry name" value="NMRA-LIKE FAMILY PROTEIN"/>
    <property type="match status" value="1"/>
</dbReference>
<dbReference type="Gene3D" id="3.40.50.720">
    <property type="entry name" value="NAD(P)-binding Rossmann-like Domain"/>
    <property type="match status" value="1"/>
</dbReference>